<dbReference type="Gene3D" id="3.40.50.410">
    <property type="entry name" value="von Willebrand factor, type A domain"/>
    <property type="match status" value="1"/>
</dbReference>
<feature type="domain" description="VWFA" evidence="6">
    <location>
        <begin position="83"/>
        <end position="253"/>
    </location>
</feature>
<feature type="transmembrane region" description="Helical" evidence="5">
    <location>
        <begin position="6"/>
        <end position="24"/>
    </location>
</feature>
<evidence type="ECO:0000313" key="7">
    <source>
        <dbReference type="EMBL" id="SFV61194.1"/>
    </source>
</evidence>
<dbReference type="InterPro" id="IPR002035">
    <property type="entry name" value="VWF_A"/>
</dbReference>
<evidence type="ECO:0000256" key="3">
    <source>
        <dbReference type="ARBA" id="ARBA00022989"/>
    </source>
</evidence>
<dbReference type="EMBL" id="FPHE01000104">
    <property type="protein sequence ID" value="SFV61194.1"/>
    <property type="molecule type" value="Genomic_DNA"/>
</dbReference>
<accession>A0A1W1C660</accession>
<gene>
    <name evidence="7" type="ORF">MNB_SV-12-62</name>
</gene>
<keyword evidence="3 5" id="KW-1133">Transmembrane helix</keyword>
<dbReference type="InterPro" id="IPR036465">
    <property type="entry name" value="vWFA_dom_sf"/>
</dbReference>
<organism evidence="7">
    <name type="scientific">hydrothermal vent metagenome</name>
    <dbReference type="NCBI Taxonomy" id="652676"/>
    <lineage>
        <taxon>unclassified sequences</taxon>
        <taxon>metagenomes</taxon>
        <taxon>ecological metagenomes</taxon>
    </lineage>
</organism>
<keyword evidence="2 5" id="KW-0812">Transmembrane</keyword>
<sequence>MNLTFEYPYLLALLLVYLLCVKFCKQKRVAFLFPNTKLLEKASLKSSLLLNSLKSLAIVLLIISMASPIIEDEVVTKNDKGYEISLILDASGSMQEGNKFGIVKEIVTQFINQREHDKLALSIFADFAYVAVPLTYDKKSIKRLLSRIEVGVAGVRKTALNEALFLSSNLFKESHAKEKIAILLTDGMDNTDSIPLEVAINTAKKYGIKVYTIGVGRVGDFNPEVLNAIATQTGGEYFSANSVQRLKEIYATINKLEKSEIKANKYVKKTYYFQYTLLFALLFLVTYFYLANKE</sequence>
<evidence type="ECO:0000256" key="1">
    <source>
        <dbReference type="ARBA" id="ARBA00022475"/>
    </source>
</evidence>
<name>A0A1W1C660_9ZZZZ</name>
<dbReference type="SMART" id="SM00327">
    <property type="entry name" value="VWA"/>
    <property type="match status" value="1"/>
</dbReference>
<keyword evidence="1" id="KW-1003">Cell membrane</keyword>
<protein>
    <submittedName>
        <fullName evidence="7">BatA (Bacteroides aerotolerance operon)</fullName>
    </submittedName>
</protein>
<evidence type="ECO:0000259" key="6">
    <source>
        <dbReference type="PROSITE" id="PS50234"/>
    </source>
</evidence>
<dbReference type="Pfam" id="PF00092">
    <property type="entry name" value="VWA"/>
    <property type="match status" value="1"/>
</dbReference>
<keyword evidence="4 5" id="KW-0472">Membrane</keyword>
<dbReference type="SUPFAM" id="SSF53300">
    <property type="entry name" value="vWA-like"/>
    <property type="match status" value="1"/>
</dbReference>
<reference evidence="7" key="1">
    <citation type="submission" date="2016-10" db="EMBL/GenBank/DDBJ databases">
        <authorList>
            <person name="de Groot N.N."/>
        </authorList>
    </citation>
    <scope>NUCLEOTIDE SEQUENCE</scope>
</reference>
<evidence type="ECO:0000256" key="5">
    <source>
        <dbReference type="SAM" id="Phobius"/>
    </source>
</evidence>
<evidence type="ECO:0000256" key="4">
    <source>
        <dbReference type="ARBA" id="ARBA00023136"/>
    </source>
</evidence>
<dbReference type="PANTHER" id="PTHR22550:SF5">
    <property type="entry name" value="LEUCINE ZIPPER PROTEIN 4"/>
    <property type="match status" value="1"/>
</dbReference>
<dbReference type="PANTHER" id="PTHR22550">
    <property type="entry name" value="SPORE GERMINATION PROTEIN"/>
    <property type="match status" value="1"/>
</dbReference>
<evidence type="ECO:0000256" key="2">
    <source>
        <dbReference type="ARBA" id="ARBA00022692"/>
    </source>
</evidence>
<dbReference type="AlphaFoldDB" id="A0A1W1C660"/>
<dbReference type="InterPro" id="IPR050768">
    <property type="entry name" value="UPF0353/GerABKA_families"/>
</dbReference>
<feature type="transmembrane region" description="Helical" evidence="5">
    <location>
        <begin position="272"/>
        <end position="290"/>
    </location>
</feature>
<dbReference type="PROSITE" id="PS50234">
    <property type="entry name" value="VWFA"/>
    <property type="match status" value="1"/>
</dbReference>
<proteinExistence type="predicted"/>